<reference evidence="3" key="1">
    <citation type="book" date="2010" name="EXTREMOPHILES" publisher="0:0-0">
        <title>Complete genome sequences of ten hyperthermophilic archaea reveal their metabolic capabilities and possible ecological roles.</title>
        <editorList>
            <person name="?"/>
        </editorList>
        <authorList>
            <person name="Ravin N.V."/>
            <person name="Mardanov A.V."/>
            <person name="Bonch-Osmolovskaya E.A."/>
            <person name="Skryabin K.G."/>
        </authorList>
    </citation>
    <scope>NUCLEOTIDE SEQUENCE [LARGE SCALE GENOMIC DNA]</scope>
    <source>
        <strain evidence="3">1505</strain>
    </source>
</reference>
<feature type="transmembrane region" description="Helical" evidence="1">
    <location>
        <begin position="178"/>
        <end position="195"/>
    </location>
</feature>
<evidence type="ECO:0000256" key="1">
    <source>
        <dbReference type="SAM" id="Phobius"/>
    </source>
</evidence>
<dbReference type="EMBL" id="CP007493">
    <property type="protein sequence ID" value="AJB41783.1"/>
    <property type="molecule type" value="Genomic_DNA"/>
</dbReference>
<feature type="transmembrane region" description="Helical" evidence="1">
    <location>
        <begin position="43"/>
        <end position="69"/>
    </location>
</feature>
<gene>
    <name evidence="2" type="ORF">TCARB_0731</name>
</gene>
<organism evidence="2 3">
    <name type="scientific">Thermofilum adornatum 1505</name>
    <dbReference type="NCBI Taxonomy" id="697581"/>
    <lineage>
        <taxon>Archaea</taxon>
        <taxon>Thermoproteota</taxon>
        <taxon>Thermoprotei</taxon>
        <taxon>Thermofilales</taxon>
        <taxon>Thermofilaceae</taxon>
        <taxon>Thermofilum</taxon>
    </lineage>
</organism>
<dbReference type="Proteomes" id="UP000266720">
    <property type="component" value="Chromosome"/>
</dbReference>
<dbReference type="STRING" id="697581.TCARB_0731"/>
<feature type="transmembrane region" description="Helical" evidence="1">
    <location>
        <begin position="89"/>
        <end position="107"/>
    </location>
</feature>
<keyword evidence="1" id="KW-0472">Membrane</keyword>
<accession>A0A3G1A6J6</accession>
<feature type="transmembrane region" description="Helical" evidence="1">
    <location>
        <begin position="152"/>
        <end position="172"/>
    </location>
</feature>
<keyword evidence="1" id="KW-0812">Transmembrane</keyword>
<proteinExistence type="predicted"/>
<dbReference type="KEGG" id="tcb:TCARB_0731"/>
<evidence type="ECO:0000313" key="2">
    <source>
        <dbReference type="EMBL" id="AJB41783.1"/>
    </source>
</evidence>
<protein>
    <submittedName>
        <fullName evidence="2">Uncharacterized protein</fullName>
    </submittedName>
</protein>
<sequence>MLALLFMFGFVLITFSVFLMSLWNTYMCESGQLEVAGARAESIFFACDMMSVALTLVSFTLSWAAILLVSDLKPNIVKGASGKTFYDVSPFNFYMVIISLAFLLLSIRARRKLVTTLILVPQRSQPVVLPPQKSTGASYQQIKEKKEIKDSGLLLTSFTGLALYLVLLFVIPASLDQLGYNLAFLVWILVTFYFVKRYMEAPMSYLVTMMSNLLSFYCPRCQKKIEPFEKSGSILEHFINGRLSLKGAQERVIVAHYRHVHTEYEKEIRDLQKVRSPLLNKEQRREELKREYSEKARFLAEKDGLLKEK</sequence>
<dbReference type="AlphaFoldDB" id="A0A3G1A6J6"/>
<feature type="transmembrane region" description="Helical" evidence="1">
    <location>
        <begin position="6"/>
        <end position="23"/>
    </location>
</feature>
<keyword evidence="1" id="KW-1133">Transmembrane helix</keyword>
<evidence type="ECO:0000313" key="3">
    <source>
        <dbReference type="Proteomes" id="UP000266720"/>
    </source>
</evidence>
<name>A0A3G1A6J6_9CREN</name>